<dbReference type="EMBL" id="BJYL01000016">
    <property type="protein sequence ID" value="GEN82906.1"/>
    <property type="molecule type" value="Genomic_DNA"/>
</dbReference>
<keyword evidence="1" id="KW-0472">Membrane</keyword>
<proteinExistence type="predicted"/>
<protein>
    <recommendedName>
        <fullName evidence="4">RocC</fullName>
    </recommendedName>
</protein>
<dbReference type="OrthoDB" id="4304at2"/>
<comment type="caution">
    <text evidence="2">The sequence shown here is derived from an EMBL/GenBank/DDBJ whole genome shotgun (WGS) entry which is preliminary data.</text>
</comment>
<evidence type="ECO:0000256" key="1">
    <source>
        <dbReference type="SAM" id="Phobius"/>
    </source>
</evidence>
<dbReference type="InterPro" id="IPR015001">
    <property type="entry name" value="DUF1850"/>
</dbReference>
<sequence>MGKKKAIPPVILLLTLLIVLVYIFLPIHKVFIFTDYRTDHPKTYYIKMKDEQDFQIRYVHSIFLTDVLESYRVTGENTIRLLSMQYEDVGIGLPGYAEEGETLSVKDGVYTLTYKHTIIQSFVIFVGDVNADLAFRYSGREIDLKKYLTRGNSYTFSVQSLSLYQMMKGVNMNG</sequence>
<feature type="transmembrane region" description="Helical" evidence="1">
    <location>
        <begin position="6"/>
        <end position="27"/>
    </location>
</feature>
<accession>A0A511Z638</accession>
<evidence type="ECO:0000313" key="3">
    <source>
        <dbReference type="Proteomes" id="UP000321901"/>
    </source>
</evidence>
<keyword evidence="1" id="KW-1133">Transmembrane helix</keyword>
<dbReference type="AlphaFoldDB" id="A0A511Z638"/>
<keyword evidence="1" id="KW-0812">Transmembrane</keyword>
<name>A0A511Z638_9BACL</name>
<organism evidence="2 3">
    <name type="scientific">Sporosarcina luteola</name>
    <dbReference type="NCBI Taxonomy" id="582850"/>
    <lineage>
        <taxon>Bacteria</taxon>
        <taxon>Bacillati</taxon>
        <taxon>Bacillota</taxon>
        <taxon>Bacilli</taxon>
        <taxon>Bacillales</taxon>
        <taxon>Caryophanaceae</taxon>
        <taxon>Sporosarcina</taxon>
    </lineage>
</organism>
<dbReference type="RefSeq" id="WP_147056330.1">
    <property type="nucleotide sequence ID" value="NZ_BJYL01000016.1"/>
</dbReference>
<gene>
    <name evidence="2" type="ORF">SLU01_12180</name>
</gene>
<keyword evidence="3" id="KW-1185">Reference proteome</keyword>
<evidence type="ECO:0000313" key="2">
    <source>
        <dbReference type="EMBL" id="GEN82906.1"/>
    </source>
</evidence>
<evidence type="ECO:0008006" key="4">
    <source>
        <dbReference type="Google" id="ProtNLM"/>
    </source>
</evidence>
<reference evidence="2 3" key="1">
    <citation type="submission" date="2019-07" db="EMBL/GenBank/DDBJ databases">
        <title>Whole genome shotgun sequence of Sporosarcina luteola NBRC 105378.</title>
        <authorList>
            <person name="Hosoyama A."/>
            <person name="Uohara A."/>
            <person name="Ohji S."/>
            <person name="Ichikawa N."/>
        </authorList>
    </citation>
    <scope>NUCLEOTIDE SEQUENCE [LARGE SCALE GENOMIC DNA]</scope>
    <source>
        <strain evidence="2 3">NBRC 105378</strain>
    </source>
</reference>
<dbReference type="Proteomes" id="UP000321901">
    <property type="component" value="Unassembled WGS sequence"/>
</dbReference>
<dbReference type="Pfam" id="PF08905">
    <property type="entry name" value="DUF1850"/>
    <property type="match status" value="1"/>
</dbReference>